<reference evidence="1" key="1">
    <citation type="submission" date="2020-05" db="EMBL/GenBank/DDBJ databases">
        <title>Large-scale comparative analyses of tick genomes elucidate their genetic diversity and vector capacities.</title>
        <authorList>
            <person name="Jia N."/>
            <person name="Wang J."/>
            <person name="Shi W."/>
            <person name="Du L."/>
            <person name="Sun Y."/>
            <person name="Zhan W."/>
            <person name="Jiang J."/>
            <person name="Wang Q."/>
            <person name="Zhang B."/>
            <person name="Ji P."/>
            <person name="Sakyi L.B."/>
            <person name="Cui X."/>
            <person name="Yuan T."/>
            <person name="Jiang B."/>
            <person name="Yang W."/>
            <person name="Lam T.T.-Y."/>
            <person name="Chang Q."/>
            <person name="Ding S."/>
            <person name="Wang X."/>
            <person name="Zhu J."/>
            <person name="Ruan X."/>
            <person name="Zhao L."/>
            <person name="Wei J."/>
            <person name="Que T."/>
            <person name="Du C."/>
            <person name="Cheng J."/>
            <person name="Dai P."/>
            <person name="Han X."/>
            <person name="Huang E."/>
            <person name="Gao Y."/>
            <person name="Liu J."/>
            <person name="Shao H."/>
            <person name="Ye R."/>
            <person name="Li L."/>
            <person name="Wei W."/>
            <person name="Wang X."/>
            <person name="Wang C."/>
            <person name="Yang T."/>
            <person name="Huo Q."/>
            <person name="Li W."/>
            <person name="Guo W."/>
            <person name="Chen H."/>
            <person name="Zhou L."/>
            <person name="Ni X."/>
            <person name="Tian J."/>
            <person name="Zhou Y."/>
            <person name="Sheng Y."/>
            <person name="Liu T."/>
            <person name="Pan Y."/>
            <person name="Xia L."/>
            <person name="Li J."/>
            <person name="Zhao F."/>
            <person name="Cao W."/>
        </authorList>
    </citation>
    <scope>NUCLEOTIDE SEQUENCE</scope>
    <source>
        <strain evidence="1">Hyas-2018</strain>
    </source>
</reference>
<organism evidence="1 2">
    <name type="scientific">Hyalomma asiaticum</name>
    <name type="common">Tick</name>
    <dbReference type="NCBI Taxonomy" id="266040"/>
    <lineage>
        <taxon>Eukaryota</taxon>
        <taxon>Metazoa</taxon>
        <taxon>Ecdysozoa</taxon>
        <taxon>Arthropoda</taxon>
        <taxon>Chelicerata</taxon>
        <taxon>Arachnida</taxon>
        <taxon>Acari</taxon>
        <taxon>Parasitiformes</taxon>
        <taxon>Ixodida</taxon>
        <taxon>Ixodoidea</taxon>
        <taxon>Ixodidae</taxon>
        <taxon>Hyalomminae</taxon>
        <taxon>Hyalomma</taxon>
    </lineage>
</organism>
<protein>
    <submittedName>
        <fullName evidence="1">Uncharacterized protein</fullName>
    </submittedName>
</protein>
<gene>
    <name evidence="1" type="ORF">HPB50_019731</name>
</gene>
<keyword evidence="2" id="KW-1185">Reference proteome</keyword>
<accession>A0ACB7S8I9</accession>
<dbReference type="EMBL" id="CM023485">
    <property type="protein sequence ID" value="KAH6930845.1"/>
    <property type="molecule type" value="Genomic_DNA"/>
</dbReference>
<evidence type="ECO:0000313" key="1">
    <source>
        <dbReference type="EMBL" id="KAH6930845.1"/>
    </source>
</evidence>
<comment type="caution">
    <text evidence="1">The sequence shown here is derived from an EMBL/GenBank/DDBJ whole genome shotgun (WGS) entry which is preliminary data.</text>
</comment>
<name>A0ACB7S8I9_HYAAI</name>
<evidence type="ECO:0000313" key="2">
    <source>
        <dbReference type="Proteomes" id="UP000821845"/>
    </source>
</evidence>
<proteinExistence type="predicted"/>
<dbReference type="Proteomes" id="UP000821845">
    <property type="component" value="Chromosome 5"/>
</dbReference>
<sequence length="270" mass="28765">MNPLQYTHVRLGRSRAESGADLFDKAQANPPPPPPEPGAPGAGFPVCGRLQRVAEARNVRACGPVPVAVQPAATASTTAASGVPSPLALRLALALQRRRRLAAGTAAPYLGVGLPEQATAAAAAVTEATARASHSPIGGGHHYGGHHDHAVSPMGVIKNLLLPFLPKPKVNLNGRVVFGVVLEKGVGLGHNQHGQQHHHAVAYHHLVNDDPVCFHSLAPTTHLDKRWHAVRKHRPPTLHVTLPYRTDYVFRVGPHRKGLQLDAKHARTQC</sequence>